<dbReference type="Proteomes" id="UP000193900">
    <property type="component" value="Unassembled WGS sequence"/>
</dbReference>
<evidence type="ECO:0000313" key="1">
    <source>
        <dbReference type="EMBL" id="SLN70113.1"/>
    </source>
</evidence>
<accession>A0A1Y5TRA0</accession>
<gene>
    <name evidence="1" type="ORF">ROA7023_03424</name>
</gene>
<dbReference type="EMBL" id="FWFZ01000022">
    <property type="protein sequence ID" value="SLN70113.1"/>
    <property type="molecule type" value="Genomic_DNA"/>
</dbReference>
<sequence>MTRTVVAKTKMRTGGGVRSVRFARAARNRIRGGLSACSAPDLPGKRPRRIAAAMRPTPGPAAASHAG</sequence>
<keyword evidence="2" id="KW-1185">Reference proteome</keyword>
<proteinExistence type="predicted"/>
<dbReference type="AlphaFoldDB" id="A0A1Y5TRA0"/>
<organism evidence="1 2">
    <name type="scientific">Roseisalinus antarcticus</name>
    <dbReference type="NCBI Taxonomy" id="254357"/>
    <lineage>
        <taxon>Bacteria</taxon>
        <taxon>Pseudomonadati</taxon>
        <taxon>Pseudomonadota</taxon>
        <taxon>Alphaproteobacteria</taxon>
        <taxon>Rhodobacterales</taxon>
        <taxon>Roseobacteraceae</taxon>
        <taxon>Roseisalinus</taxon>
    </lineage>
</organism>
<name>A0A1Y5TRA0_9RHOB</name>
<reference evidence="1 2" key="1">
    <citation type="submission" date="2017-03" db="EMBL/GenBank/DDBJ databases">
        <authorList>
            <person name="Afonso C.L."/>
            <person name="Miller P.J."/>
            <person name="Scott M.A."/>
            <person name="Spackman E."/>
            <person name="Goraichik I."/>
            <person name="Dimitrov K.M."/>
            <person name="Suarez D.L."/>
            <person name="Swayne D.E."/>
        </authorList>
    </citation>
    <scope>NUCLEOTIDE SEQUENCE [LARGE SCALE GENOMIC DNA]</scope>
    <source>
        <strain evidence="1 2">CECT 7023</strain>
    </source>
</reference>
<protein>
    <submittedName>
        <fullName evidence="1">Uncharacterized protein</fullName>
    </submittedName>
</protein>
<evidence type="ECO:0000313" key="2">
    <source>
        <dbReference type="Proteomes" id="UP000193900"/>
    </source>
</evidence>